<keyword evidence="4" id="KW-1185">Reference proteome</keyword>
<reference evidence="3 4" key="1">
    <citation type="submission" date="2016-03" db="EMBL/GenBank/DDBJ databases">
        <title>Deep-sea bacteria in the southern Pacific.</title>
        <authorList>
            <person name="Tang K."/>
        </authorList>
    </citation>
    <scope>NUCLEOTIDE SEQUENCE [LARGE SCALE GENOMIC DNA]</scope>
    <source>
        <strain evidence="3 4">JLT2016</strain>
    </source>
</reference>
<dbReference type="InterPro" id="IPR036291">
    <property type="entry name" value="NAD(P)-bd_dom_sf"/>
</dbReference>
<protein>
    <submittedName>
        <fullName evidence="3">3-oxoacyl-(Acyl-carrier protein) reductase</fullName>
        <ecNumber evidence="3">1.1.1.100</ecNumber>
    </submittedName>
</protein>
<sequence>MSGLENRTALITGGASGIGAASAALMSARGARVVVADLGEGAPPEGGRAERLDVTDAEAVTDLLDRLAAEGWLPDILVNSAGMREFADPLEIAEADWLRILNVNLNGTFNVAQGVARRLRDTGRSGAIVNVASTSGLLASEGRAAYVSAKHGVVGLTKQLSLDLGPLGIRVNAVAPGVIRTPMTEMYFSDPDMSDRLRRAYPLGRAGAPEEVAEVIAFLASDLARYVTGAVVPVDGGYTAGRRK</sequence>
<accession>A0A1U7D9Q7</accession>
<dbReference type="OrthoDB" id="9790146at2"/>
<keyword evidence="2 3" id="KW-0560">Oxidoreductase</keyword>
<dbReference type="Pfam" id="PF13561">
    <property type="entry name" value="adh_short_C2"/>
    <property type="match status" value="1"/>
</dbReference>
<dbReference type="KEGG" id="tpro:Ga0080559_TMP4121"/>
<dbReference type="PANTHER" id="PTHR24321">
    <property type="entry name" value="DEHYDROGENASES, SHORT CHAIN"/>
    <property type="match status" value="1"/>
</dbReference>
<dbReference type="InterPro" id="IPR002347">
    <property type="entry name" value="SDR_fam"/>
</dbReference>
<dbReference type="Gene3D" id="3.40.50.720">
    <property type="entry name" value="NAD(P)-binding Rossmann-like Domain"/>
    <property type="match status" value="1"/>
</dbReference>
<dbReference type="PANTHER" id="PTHR24321:SF8">
    <property type="entry name" value="ESTRADIOL 17-BETA-DEHYDROGENASE 8-RELATED"/>
    <property type="match status" value="1"/>
</dbReference>
<dbReference type="Proteomes" id="UP000186559">
    <property type="component" value="Chromosome"/>
</dbReference>
<evidence type="ECO:0000256" key="1">
    <source>
        <dbReference type="ARBA" id="ARBA00006484"/>
    </source>
</evidence>
<dbReference type="STRING" id="1229727.Ga0080559_TMP4121"/>
<dbReference type="GO" id="GO:0004316">
    <property type="term" value="F:3-oxoacyl-[acyl-carrier-protein] reductase (NADPH) activity"/>
    <property type="evidence" value="ECO:0007669"/>
    <property type="project" value="UniProtKB-EC"/>
</dbReference>
<dbReference type="SUPFAM" id="SSF51735">
    <property type="entry name" value="NAD(P)-binding Rossmann-fold domains"/>
    <property type="match status" value="1"/>
</dbReference>
<gene>
    <name evidence="3" type="ORF">Ga0080559_TMP4121</name>
</gene>
<dbReference type="EC" id="1.1.1.100" evidence="3"/>
<dbReference type="PROSITE" id="PS00061">
    <property type="entry name" value="ADH_SHORT"/>
    <property type="match status" value="1"/>
</dbReference>
<dbReference type="InterPro" id="IPR020904">
    <property type="entry name" value="Sc_DH/Rdtase_CS"/>
</dbReference>
<evidence type="ECO:0000256" key="2">
    <source>
        <dbReference type="ARBA" id="ARBA00023002"/>
    </source>
</evidence>
<organism evidence="3 4">
    <name type="scientific">Salipiger profundus</name>
    <dbReference type="NCBI Taxonomy" id="1229727"/>
    <lineage>
        <taxon>Bacteria</taxon>
        <taxon>Pseudomonadati</taxon>
        <taxon>Pseudomonadota</taxon>
        <taxon>Alphaproteobacteria</taxon>
        <taxon>Rhodobacterales</taxon>
        <taxon>Roseobacteraceae</taxon>
        <taxon>Salipiger</taxon>
    </lineage>
</organism>
<dbReference type="RefSeq" id="WP_076624634.1">
    <property type="nucleotide sequence ID" value="NZ_BMEW01000001.1"/>
</dbReference>
<dbReference type="AlphaFoldDB" id="A0A1U7D9Q7"/>
<comment type="similarity">
    <text evidence="1">Belongs to the short-chain dehydrogenases/reductases (SDR) family.</text>
</comment>
<evidence type="ECO:0000313" key="4">
    <source>
        <dbReference type="Proteomes" id="UP000186559"/>
    </source>
</evidence>
<evidence type="ECO:0000313" key="3">
    <source>
        <dbReference type="EMBL" id="APX24917.1"/>
    </source>
</evidence>
<dbReference type="FunFam" id="3.40.50.720:FF:000084">
    <property type="entry name" value="Short-chain dehydrogenase reductase"/>
    <property type="match status" value="1"/>
</dbReference>
<name>A0A1U7D9Q7_9RHOB</name>
<dbReference type="PRINTS" id="PR00081">
    <property type="entry name" value="GDHRDH"/>
</dbReference>
<proteinExistence type="inferred from homology"/>
<dbReference type="EMBL" id="CP014796">
    <property type="protein sequence ID" value="APX24917.1"/>
    <property type="molecule type" value="Genomic_DNA"/>
</dbReference>
<dbReference type="PRINTS" id="PR00080">
    <property type="entry name" value="SDRFAMILY"/>
</dbReference>